<proteinExistence type="predicted"/>
<dbReference type="EMBL" id="BGPR01006161">
    <property type="protein sequence ID" value="GBN16528.1"/>
    <property type="molecule type" value="Genomic_DNA"/>
</dbReference>
<organism evidence="1 3">
    <name type="scientific">Araneus ventricosus</name>
    <name type="common">Orbweaver spider</name>
    <name type="synonym">Epeira ventricosa</name>
    <dbReference type="NCBI Taxonomy" id="182803"/>
    <lineage>
        <taxon>Eukaryota</taxon>
        <taxon>Metazoa</taxon>
        <taxon>Ecdysozoa</taxon>
        <taxon>Arthropoda</taxon>
        <taxon>Chelicerata</taxon>
        <taxon>Arachnida</taxon>
        <taxon>Araneae</taxon>
        <taxon>Araneomorphae</taxon>
        <taxon>Entelegynae</taxon>
        <taxon>Araneoidea</taxon>
        <taxon>Araneidae</taxon>
        <taxon>Araneus</taxon>
    </lineage>
</organism>
<evidence type="ECO:0000313" key="3">
    <source>
        <dbReference type="Proteomes" id="UP000499080"/>
    </source>
</evidence>
<keyword evidence="3" id="KW-1185">Reference proteome</keyword>
<protein>
    <submittedName>
        <fullName evidence="1">Uncharacterized protein</fullName>
    </submittedName>
</protein>
<gene>
    <name evidence="1" type="ORF">AVEN_158662_1</name>
    <name evidence="2" type="ORF">AVEN_56831_1</name>
</gene>
<dbReference type="Proteomes" id="UP000499080">
    <property type="component" value="Unassembled WGS sequence"/>
</dbReference>
<sequence length="156" mass="17878">MLEKREREADLSLMEEYCKLSNAPEMSKDINTACFSCLRTSRRDDFPSLNAHCSGCWSFFSLIGISILEEGLISRTFLLQGGFDEVLSVLPLVKFLDTVFVILLARILWEFISHCFPSFERCPRVVCRLLMLTGMEFRREFVSGCIAVSKIHVGFF</sequence>
<dbReference type="AlphaFoldDB" id="A0A4Y2GPR1"/>
<reference evidence="1 3" key="1">
    <citation type="journal article" date="2019" name="Sci. Rep.">
        <title>Orb-weaving spider Araneus ventricosus genome elucidates the spidroin gene catalogue.</title>
        <authorList>
            <person name="Kono N."/>
            <person name="Nakamura H."/>
            <person name="Ohtoshi R."/>
            <person name="Moran D.A.P."/>
            <person name="Shinohara A."/>
            <person name="Yoshida Y."/>
            <person name="Fujiwara M."/>
            <person name="Mori M."/>
            <person name="Tomita M."/>
            <person name="Arakawa K."/>
        </authorList>
    </citation>
    <scope>NUCLEOTIDE SEQUENCE [LARGE SCALE GENOMIC DNA]</scope>
</reference>
<dbReference type="EMBL" id="BGPR01178279">
    <property type="protein sequence ID" value="GBM54114.1"/>
    <property type="molecule type" value="Genomic_DNA"/>
</dbReference>
<evidence type="ECO:0000313" key="1">
    <source>
        <dbReference type="EMBL" id="GBM54114.1"/>
    </source>
</evidence>
<accession>A0A4Y2GPR1</accession>
<name>A0A4Y2GPR1_ARAVE</name>
<evidence type="ECO:0000313" key="2">
    <source>
        <dbReference type="EMBL" id="GBN16528.1"/>
    </source>
</evidence>
<comment type="caution">
    <text evidence="1">The sequence shown here is derived from an EMBL/GenBank/DDBJ whole genome shotgun (WGS) entry which is preliminary data.</text>
</comment>